<sequence length="66" mass="7375">MAVPKKRRSKTKGKVRLSNWKKKGEKAATKAYNAAKTFFAKEKVAASLKNDENGVNSSNFTNEEKN</sequence>
<dbReference type="AlphaFoldDB" id="A0A6B7EZ14"/>
<keyword evidence="1" id="KW-0934">Plastid</keyword>
<dbReference type="EMBL" id="MG739403">
    <property type="protein sequence ID" value="QAY81085.1"/>
    <property type="molecule type" value="Genomic_DNA"/>
</dbReference>
<keyword evidence="1" id="KW-0687">Ribonucleoprotein</keyword>
<organism evidence="1">
    <name type="scientific">Cladosiphon okamuranus</name>
    <dbReference type="NCBI Taxonomy" id="309737"/>
    <lineage>
        <taxon>Eukaryota</taxon>
        <taxon>Sar</taxon>
        <taxon>Stramenopiles</taxon>
        <taxon>Ochrophyta</taxon>
        <taxon>PX clade</taxon>
        <taxon>Phaeophyceae</taxon>
        <taxon>Ectocarpales</taxon>
        <taxon>Chordariaceae</taxon>
        <taxon>Cladosiphon</taxon>
    </lineage>
</organism>
<gene>
    <name evidence="1" type="primary">rpl32</name>
    <name evidence="1" type="ORF">Coka_121</name>
</gene>
<geneLocation type="plastid" evidence="1"/>
<evidence type="ECO:0000313" key="1">
    <source>
        <dbReference type="EMBL" id="QAY81085.1"/>
    </source>
</evidence>
<protein>
    <submittedName>
        <fullName evidence="1">50S ribosomal protein L32</fullName>
    </submittedName>
</protein>
<name>A0A6B7EZ14_9PHAE</name>
<reference evidence="1" key="1">
    <citation type="journal article" date="2020" name="Sci. Rep.">
        <title>Organelle inheritance and genome architecture variation in isogamous brown algae.</title>
        <authorList>
            <person name="Choi J.W."/>
            <person name="Graf L."/>
            <person name="Peters A.F."/>
            <person name="Cock J.M."/>
            <person name="Nishitsuji K."/>
            <person name="Arimoto A."/>
            <person name="Shoguchi E."/>
            <person name="Nagasato C."/>
            <person name="Choi C.G."/>
            <person name="Yoon H.S."/>
        </authorList>
    </citation>
    <scope>NUCLEOTIDE SEQUENCE</scope>
</reference>
<dbReference type="GO" id="GO:0005840">
    <property type="term" value="C:ribosome"/>
    <property type="evidence" value="ECO:0007669"/>
    <property type="project" value="UniProtKB-KW"/>
</dbReference>
<dbReference type="RefSeq" id="YP_009730849.1">
    <property type="nucleotide sequence ID" value="NC_046005.1"/>
</dbReference>
<keyword evidence="1" id="KW-0689">Ribosomal protein</keyword>
<accession>A0A6B7EZ14</accession>
<proteinExistence type="predicted"/>
<dbReference type="GeneID" id="44149751"/>